<dbReference type="Proteomes" id="UP000178149">
    <property type="component" value="Unassembled WGS sequence"/>
</dbReference>
<keyword evidence="1" id="KW-1133">Transmembrane helix</keyword>
<sequence>MPKEKIVQYSFVHSLGVLVYVSLVALIMQNGDKIFGKMATVVTVVAFLLMFVVSATVVGGLVLGKSITWYLDGDKKNAIKMLFYTVGWLFIWLAAAFGIMMVR</sequence>
<organism evidence="2 3">
    <name type="scientific">Candidatus Kuenenbacteria bacterium RBG_16_41_7</name>
    <dbReference type="NCBI Taxonomy" id="1798560"/>
    <lineage>
        <taxon>Bacteria</taxon>
        <taxon>Candidatus Kueneniibacteriota</taxon>
    </lineage>
</organism>
<protein>
    <submittedName>
        <fullName evidence="2">Uncharacterized protein</fullName>
    </submittedName>
</protein>
<name>A0A1F6GD00_9BACT</name>
<evidence type="ECO:0000313" key="2">
    <source>
        <dbReference type="EMBL" id="OGG95976.1"/>
    </source>
</evidence>
<dbReference type="AlphaFoldDB" id="A0A1F6GD00"/>
<dbReference type="EMBL" id="MFMV01000006">
    <property type="protein sequence ID" value="OGG95976.1"/>
    <property type="molecule type" value="Genomic_DNA"/>
</dbReference>
<keyword evidence="1" id="KW-0472">Membrane</keyword>
<evidence type="ECO:0000256" key="1">
    <source>
        <dbReference type="SAM" id="Phobius"/>
    </source>
</evidence>
<reference evidence="2 3" key="1">
    <citation type="journal article" date="2016" name="Nat. Commun.">
        <title>Thousands of microbial genomes shed light on interconnected biogeochemical processes in an aquifer system.</title>
        <authorList>
            <person name="Anantharaman K."/>
            <person name="Brown C.T."/>
            <person name="Hug L.A."/>
            <person name="Sharon I."/>
            <person name="Castelle C.J."/>
            <person name="Probst A.J."/>
            <person name="Thomas B.C."/>
            <person name="Singh A."/>
            <person name="Wilkins M.J."/>
            <person name="Karaoz U."/>
            <person name="Brodie E.L."/>
            <person name="Williams K.H."/>
            <person name="Hubbard S.S."/>
            <person name="Banfield J.F."/>
        </authorList>
    </citation>
    <scope>NUCLEOTIDE SEQUENCE [LARGE SCALE GENOMIC DNA]</scope>
</reference>
<keyword evidence="1" id="KW-0812">Transmembrane</keyword>
<feature type="transmembrane region" description="Helical" evidence="1">
    <location>
        <begin position="39"/>
        <end position="62"/>
    </location>
</feature>
<gene>
    <name evidence="2" type="ORF">A2V95_00305</name>
</gene>
<feature type="transmembrane region" description="Helical" evidence="1">
    <location>
        <begin position="6"/>
        <end position="27"/>
    </location>
</feature>
<comment type="caution">
    <text evidence="2">The sequence shown here is derived from an EMBL/GenBank/DDBJ whole genome shotgun (WGS) entry which is preliminary data.</text>
</comment>
<accession>A0A1F6GD00</accession>
<proteinExistence type="predicted"/>
<evidence type="ECO:0000313" key="3">
    <source>
        <dbReference type="Proteomes" id="UP000178149"/>
    </source>
</evidence>
<feature type="transmembrane region" description="Helical" evidence="1">
    <location>
        <begin position="82"/>
        <end position="102"/>
    </location>
</feature>